<dbReference type="Proteomes" id="UP001153331">
    <property type="component" value="Unassembled WGS sequence"/>
</dbReference>
<name>A0ACC2INS0_9PLEO</name>
<comment type="caution">
    <text evidence="1">The sequence shown here is derived from an EMBL/GenBank/DDBJ whole genome shotgun (WGS) entry which is preliminary data.</text>
</comment>
<accession>A0ACC2INS0</accession>
<evidence type="ECO:0000313" key="1">
    <source>
        <dbReference type="EMBL" id="KAJ8116842.1"/>
    </source>
</evidence>
<protein>
    <submittedName>
        <fullName evidence="1">Uncharacterized protein</fullName>
    </submittedName>
</protein>
<reference evidence="1" key="1">
    <citation type="submission" date="2022-11" db="EMBL/GenBank/DDBJ databases">
        <title>Genome Sequence of Boeremia exigua.</title>
        <authorList>
            <person name="Buettner E."/>
        </authorList>
    </citation>
    <scope>NUCLEOTIDE SEQUENCE</scope>
    <source>
        <strain evidence="1">CU02</strain>
    </source>
</reference>
<sequence length="434" mass="47569">MFIHERPARPANLTSVESQLTRIPLNPVGSTVEAANKLRKLHISSQSALATLRTQGSAGSPHFVLNMADVPPPAPAPPVPAAVAAGALALIPPPTPSSGSLTYRERLAQFRILEEKRLELIEELLDKLEKTEARLAQTELDLNSEQNVRRTLQAEVHEAKTREEALAQKQAKRPFVLVLIDVDAEGFLFQDKFVTRKAQGGEALADELLIRTREYLRPQFEDADNLDIIVRVYANLEGLAKYLVRQDKISNLGSLRAMSTSFSGRIPTFDFVDVGIGKEGSSGRKIRENLSFFAANSHLRHVIVGCSPADLPAALLSTIPLDKVTLIESMPLPSALTTLPVKVTKYSTIFPPPPAAKTPRPTGRNGPQLQLMQQEDDSGGQTWLVIQPERSDSRGHRDSKRRGRSEDEASNISISIGADNSVSVDSGHSRRVMR</sequence>
<dbReference type="EMBL" id="JAPHNI010000077">
    <property type="protein sequence ID" value="KAJ8116842.1"/>
    <property type="molecule type" value="Genomic_DNA"/>
</dbReference>
<gene>
    <name evidence="1" type="ORF">OPT61_g1824</name>
</gene>
<keyword evidence="2" id="KW-1185">Reference proteome</keyword>
<evidence type="ECO:0000313" key="2">
    <source>
        <dbReference type="Proteomes" id="UP001153331"/>
    </source>
</evidence>
<proteinExistence type="predicted"/>
<organism evidence="1 2">
    <name type="scientific">Boeremia exigua</name>
    <dbReference type="NCBI Taxonomy" id="749465"/>
    <lineage>
        <taxon>Eukaryota</taxon>
        <taxon>Fungi</taxon>
        <taxon>Dikarya</taxon>
        <taxon>Ascomycota</taxon>
        <taxon>Pezizomycotina</taxon>
        <taxon>Dothideomycetes</taxon>
        <taxon>Pleosporomycetidae</taxon>
        <taxon>Pleosporales</taxon>
        <taxon>Pleosporineae</taxon>
        <taxon>Didymellaceae</taxon>
        <taxon>Boeremia</taxon>
    </lineage>
</organism>